<keyword evidence="6 10" id="KW-0378">Hydrolase</keyword>
<evidence type="ECO:0000313" key="18">
    <source>
        <dbReference type="EMBL" id="GIJ63695.1"/>
    </source>
</evidence>
<keyword evidence="19" id="KW-1185">Reference proteome</keyword>
<gene>
    <name evidence="18" type="ORF">Vau01_112110</name>
</gene>
<dbReference type="Gene3D" id="3.30.70.80">
    <property type="entry name" value="Peptidase S8 propeptide/proteinase inhibitor I9"/>
    <property type="match status" value="1"/>
</dbReference>
<evidence type="ECO:0000259" key="17">
    <source>
        <dbReference type="Pfam" id="PF17766"/>
    </source>
</evidence>
<evidence type="ECO:0000256" key="10">
    <source>
        <dbReference type="PROSITE-ProRule" id="PRU01240"/>
    </source>
</evidence>
<evidence type="ECO:0000256" key="2">
    <source>
        <dbReference type="ARBA" id="ARBA00011073"/>
    </source>
</evidence>
<proteinExistence type="inferred from homology"/>
<dbReference type="Gene3D" id="3.50.30.30">
    <property type="match status" value="1"/>
</dbReference>
<dbReference type="SUPFAM" id="SSF52025">
    <property type="entry name" value="PA domain"/>
    <property type="match status" value="1"/>
</dbReference>
<evidence type="ECO:0000256" key="7">
    <source>
        <dbReference type="ARBA" id="ARBA00022825"/>
    </source>
</evidence>
<dbReference type="Pfam" id="PF17766">
    <property type="entry name" value="fn3_6"/>
    <property type="match status" value="1"/>
</dbReference>
<feature type="domain" description="Inhibitor I9" evidence="16">
    <location>
        <begin position="47"/>
        <end position="149"/>
    </location>
</feature>
<dbReference type="GO" id="GO:0006508">
    <property type="term" value="P:proteolysis"/>
    <property type="evidence" value="ECO:0007669"/>
    <property type="project" value="UniProtKB-KW"/>
</dbReference>
<dbReference type="InterPro" id="IPR023828">
    <property type="entry name" value="Peptidase_S8_Ser-AS"/>
</dbReference>
<evidence type="ECO:0000256" key="6">
    <source>
        <dbReference type="ARBA" id="ARBA00022801"/>
    </source>
</evidence>
<dbReference type="InterPro" id="IPR010259">
    <property type="entry name" value="S8pro/Inhibitor_I9"/>
</dbReference>
<evidence type="ECO:0000256" key="5">
    <source>
        <dbReference type="ARBA" id="ARBA00022729"/>
    </source>
</evidence>
<dbReference type="InterPro" id="IPR045051">
    <property type="entry name" value="SBT"/>
</dbReference>
<dbReference type="InterPro" id="IPR023827">
    <property type="entry name" value="Peptidase_S8_Asp-AS"/>
</dbReference>
<protein>
    <recommendedName>
        <fullName evidence="20">Peptidase inhibitor I9</fullName>
    </recommendedName>
</protein>
<feature type="domain" description="Peptidase S8/S53" evidence="14">
    <location>
        <begin position="178"/>
        <end position="626"/>
    </location>
</feature>
<keyword evidence="3" id="KW-0964">Secreted</keyword>
<evidence type="ECO:0008006" key="20">
    <source>
        <dbReference type="Google" id="ProtNLM"/>
    </source>
</evidence>
<dbReference type="SUPFAM" id="SSF52743">
    <property type="entry name" value="Subtilisin-like"/>
    <property type="match status" value="1"/>
</dbReference>
<keyword evidence="4 10" id="KW-0645">Protease</keyword>
<feature type="region of interest" description="Disordered" evidence="12">
    <location>
        <begin position="621"/>
        <end position="640"/>
    </location>
</feature>
<dbReference type="Gene3D" id="2.60.40.2310">
    <property type="match status" value="1"/>
</dbReference>
<dbReference type="InterPro" id="IPR015500">
    <property type="entry name" value="Peptidase_S8_subtilisin-rel"/>
</dbReference>
<dbReference type="Pfam" id="PF02225">
    <property type="entry name" value="PA"/>
    <property type="match status" value="1"/>
</dbReference>
<evidence type="ECO:0000256" key="8">
    <source>
        <dbReference type="ARBA" id="ARBA00023180"/>
    </source>
</evidence>
<dbReference type="InterPro" id="IPR000209">
    <property type="entry name" value="Peptidase_S8/S53_dom"/>
</dbReference>
<dbReference type="GO" id="GO:0005576">
    <property type="term" value="C:extracellular region"/>
    <property type="evidence" value="ECO:0007669"/>
    <property type="project" value="UniProtKB-SubCell"/>
</dbReference>
<dbReference type="EMBL" id="BOPG01000101">
    <property type="protein sequence ID" value="GIJ63695.1"/>
    <property type="molecule type" value="Genomic_DNA"/>
</dbReference>
<dbReference type="InterPro" id="IPR037045">
    <property type="entry name" value="S8pro/Inhibitor_I9_sf"/>
</dbReference>
<dbReference type="AlphaFoldDB" id="A0A8J3ZLP3"/>
<feature type="active site" description="Charge relay system" evidence="9 10">
    <location>
        <position position="187"/>
    </location>
</feature>
<comment type="caution">
    <text evidence="18">The sequence shown here is derived from an EMBL/GenBank/DDBJ whole genome shotgun (WGS) entry which is preliminary data.</text>
</comment>
<dbReference type="InterPro" id="IPR041469">
    <property type="entry name" value="Subtilisin-like_FN3"/>
</dbReference>
<evidence type="ECO:0000256" key="12">
    <source>
        <dbReference type="SAM" id="MobiDB-lite"/>
    </source>
</evidence>
<dbReference type="Pfam" id="PF00082">
    <property type="entry name" value="Peptidase_S8"/>
    <property type="match status" value="1"/>
</dbReference>
<evidence type="ECO:0000256" key="4">
    <source>
        <dbReference type="ARBA" id="ARBA00022670"/>
    </source>
</evidence>
<dbReference type="PRINTS" id="PR00723">
    <property type="entry name" value="SUBTILISIN"/>
</dbReference>
<keyword evidence="5 13" id="KW-0732">Signal</keyword>
<evidence type="ECO:0000259" key="15">
    <source>
        <dbReference type="Pfam" id="PF02225"/>
    </source>
</evidence>
<feature type="active site" description="Charge relay system" evidence="9 10">
    <location>
        <position position="253"/>
    </location>
</feature>
<organism evidence="18 19">
    <name type="scientific">Virgisporangium aurantiacum</name>
    <dbReference type="NCBI Taxonomy" id="175570"/>
    <lineage>
        <taxon>Bacteria</taxon>
        <taxon>Bacillati</taxon>
        <taxon>Actinomycetota</taxon>
        <taxon>Actinomycetes</taxon>
        <taxon>Micromonosporales</taxon>
        <taxon>Micromonosporaceae</taxon>
        <taxon>Virgisporangium</taxon>
    </lineage>
</organism>
<dbReference type="InterPro" id="IPR046450">
    <property type="entry name" value="PA_dom_sf"/>
</dbReference>
<dbReference type="CDD" id="cd04852">
    <property type="entry name" value="Peptidases_S8_3"/>
    <property type="match status" value="1"/>
</dbReference>
<evidence type="ECO:0000259" key="16">
    <source>
        <dbReference type="Pfam" id="PF05922"/>
    </source>
</evidence>
<dbReference type="Gene3D" id="3.40.50.200">
    <property type="entry name" value="Peptidase S8/S53 domain"/>
    <property type="match status" value="1"/>
</dbReference>
<dbReference type="PANTHER" id="PTHR10795">
    <property type="entry name" value="PROPROTEIN CONVERTASE SUBTILISIN/KEXIN"/>
    <property type="match status" value="1"/>
</dbReference>
<dbReference type="InterPro" id="IPR034197">
    <property type="entry name" value="Peptidases_S8_3"/>
</dbReference>
<feature type="region of interest" description="Disordered" evidence="12">
    <location>
        <begin position="253"/>
        <end position="274"/>
    </location>
</feature>
<evidence type="ECO:0000256" key="13">
    <source>
        <dbReference type="SAM" id="SignalP"/>
    </source>
</evidence>
<accession>A0A8J3ZLP3</accession>
<evidence type="ECO:0000256" key="1">
    <source>
        <dbReference type="ARBA" id="ARBA00004613"/>
    </source>
</evidence>
<dbReference type="GO" id="GO:0004252">
    <property type="term" value="F:serine-type endopeptidase activity"/>
    <property type="evidence" value="ECO:0007669"/>
    <property type="project" value="UniProtKB-UniRule"/>
</dbReference>
<dbReference type="Proteomes" id="UP000612585">
    <property type="component" value="Unassembled WGS sequence"/>
</dbReference>
<dbReference type="Pfam" id="PF05922">
    <property type="entry name" value="Inhibitor_I9"/>
    <property type="match status" value="1"/>
</dbReference>
<feature type="signal peptide" evidence="13">
    <location>
        <begin position="1"/>
        <end position="35"/>
    </location>
</feature>
<dbReference type="CDD" id="cd02120">
    <property type="entry name" value="PA_subtilisin_like"/>
    <property type="match status" value="1"/>
</dbReference>
<dbReference type="PROSITE" id="PS00138">
    <property type="entry name" value="SUBTILASE_SER"/>
    <property type="match status" value="1"/>
</dbReference>
<dbReference type="InterPro" id="IPR036852">
    <property type="entry name" value="Peptidase_S8/S53_dom_sf"/>
</dbReference>
<dbReference type="PROSITE" id="PS00136">
    <property type="entry name" value="SUBTILASE_ASP"/>
    <property type="match status" value="1"/>
</dbReference>
<evidence type="ECO:0000256" key="9">
    <source>
        <dbReference type="PIRSR" id="PIRSR615500-1"/>
    </source>
</evidence>
<dbReference type="PROSITE" id="PS51892">
    <property type="entry name" value="SUBTILASE"/>
    <property type="match status" value="1"/>
</dbReference>
<reference evidence="18" key="1">
    <citation type="submission" date="2021-01" db="EMBL/GenBank/DDBJ databases">
        <title>Whole genome shotgun sequence of Virgisporangium aurantiacum NBRC 16421.</title>
        <authorList>
            <person name="Komaki H."/>
            <person name="Tamura T."/>
        </authorList>
    </citation>
    <scope>NUCLEOTIDE SEQUENCE</scope>
    <source>
        <strain evidence="18">NBRC 16421</strain>
    </source>
</reference>
<comment type="subcellular location">
    <subcellularLocation>
        <location evidence="1">Secreted</location>
    </subcellularLocation>
</comment>
<name>A0A8J3ZLP3_9ACTN</name>
<feature type="chain" id="PRO_5035269829" description="Peptidase inhibitor I9" evidence="13">
    <location>
        <begin position="36"/>
        <end position="1009"/>
    </location>
</feature>
<keyword evidence="8" id="KW-0325">Glycoprotein</keyword>
<evidence type="ECO:0000256" key="11">
    <source>
        <dbReference type="RuleBase" id="RU003355"/>
    </source>
</evidence>
<sequence>MSLRKQAGLRRPATVAIATAAITMMTVASSTWAQAAPTKATAAPGLYVVQFDDSPLAGYIGGVNGIAATKPTSGGKLDTKSWNYDAYRKYLQSRRADTLKRAKVTGKKAVFEYSATFNGVALKLTGSEVQKLRATAGVKNVYKQEILKTQTADTPKFLGLDGANGVWQKQFGGDANAGAGVVVGVLDTGIWPENPSFADMPGAGPIEGWQGECVPGEEAPFVECNNKLIGARYYPMDGVTDYDFLSPRDYNGHGSHTSSTAAGNHGVPATVNGDPQGNISGMAPAARLAMYKVCWETVSGAGCGTSQILAAIDDAVSDGVDVINFSIGSSSQSPVLDAIELSFMNASLAGVFVAASAGNSGPGASTADHGSPWLTTVAAGTHDRTFEKSVTLGNGTTYTSRGYGKAVPSSPLIDAATAALPGANPVEARRCYSQRGDAPGAPPTLDPAKIAGKIVVCERGGNARTDKGWAVKNAGGVGMVMYNPTTNSVNADFQPVPTVHVDVPTGAAIKAYANTAGATASMAASVRKVAQAPVVAAFSSRGPSDPSQGDLLKPDIMAPGVDVIAAVAPPGNHDNNYDALSGTSMASPHIAGIAALMKQKNPTWSPAAIKSALMTTAGQTDNTGGAIRQENGATTAPSNPLAYGAGQVRPAAAYDPGLVYDSGVEDWLRWICGTYNEIGDAENAGFNCADVKAAVGEADPSDLNYASIAVGDLAAKQTIKRTVTNTTNQASVYVPKVEAPAGYTVKVTPPVLTVLPRRSASFTVEITRTNAPFGQWSFGSLTLADLRGHSVRTPIALRAAPASSPLELSLSGTSGSKPFVVRGGVNGTLNSKVNGLVPDTIDTKHLVGTNVGFDVDNPAEGPAVMKATVNVPADTLFARTRTFASEYPPGTDLDIFVYRDGELWNLSATGSTDEVVDLEPGGTYDVYVVQYAKPDSVDGQDVNLHSWVLRPVTAGNLTLSPANPTVTAGAPTTITANWTGLTPGRIYLGIIQFGQGGNLTNATGVTVRT</sequence>
<comment type="similarity">
    <text evidence="2 10 11">Belongs to the peptidase S8 family.</text>
</comment>
<feature type="domain" description="Subtilisin-like protease fibronectin type-III" evidence="17">
    <location>
        <begin position="702"/>
        <end position="796"/>
    </location>
</feature>
<evidence type="ECO:0000259" key="14">
    <source>
        <dbReference type="Pfam" id="PF00082"/>
    </source>
</evidence>
<dbReference type="InterPro" id="IPR003137">
    <property type="entry name" value="PA_domain"/>
</dbReference>
<evidence type="ECO:0000256" key="3">
    <source>
        <dbReference type="ARBA" id="ARBA00022525"/>
    </source>
</evidence>
<keyword evidence="7 10" id="KW-0720">Serine protease</keyword>
<feature type="active site" description="Charge relay system" evidence="9 10">
    <location>
        <position position="584"/>
    </location>
</feature>
<evidence type="ECO:0000313" key="19">
    <source>
        <dbReference type="Proteomes" id="UP000612585"/>
    </source>
</evidence>
<feature type="domain" description="PA" evidence="15">
    <location>
        <begin position="431"/>
        <end position="509"/>
    </location>
</feature>